<organism evidence="2 3">
    <name type="scientific">Panicum virgatum</name>
    <name type="common">Blackwell switchgrass</name>
    <dbReference type="NCBI Taxonomy" id="38727"/>
    <lineage>
        <taxon>Eukaryota</taxon>
        <taxon>Viridiplantae</taxon>
        <taxon>Streptophyta</taxon>
        <taxon>Embryophyta</taxon>
        <taxon>Tracheophyta</taxon>
        <taxon>Spermatophyta</taxon>
        <taxon>Magnoliopsida</taxon>
        <taxon>Liliopsida</taxon>
        <taxon>Poales</taxon>
        <taxon>Poaceae</taxon>
        <taxon>PACMAD clade</taxon>
        <taxon>Panicoideae</taxon>
        <taxon>Panicodae</taxon>
        <taxon>Paniceae</taxon>
        <taxon>Panicinae</taxon>
        <taxon>Panicum</taxon>
        <taxon>Panicum sect. Hiantes</taxon>
    </lineage>
</organism>
<reference evidence="2" key="1">
    <citation type="submission" date="2020-05" db="EMBL/GenBank/DDBJ databases">
        <title>WGS assembly of Panicum virgatum.</title>
        <authorList>
            <person name="Lovell J.T."/>
            <person name="Jenkins J."/>
            <person name="Shu S."/>
            <person name="Juenger T.E."/>
            <person name="Schmutz J."/>
        </authorList>
    </citation>
    <scope>NUCLEOTIDE SEQUENCE</scope>
    <source>
        <strain evidence="2">AP13</strain>
    </source>
</reference>
<evidence type="ECO:0000313" key="3">
    <source>
        <dbReference type="Proteomes" id="UP000823388"/>
    </source>
</evidence>
<feature type="region of interest" description="Disordered" evidence="1">
    <location>
        <begin position="85"/>
        <end position="167"/>
    </location>
</feature>
<accession>A0A8T0WWK5</accession>
<dbReference type="EMBL" id="CM029039">
    <property type="protein sequence ID" value="KAG2647549.1"/>
    <property type="molecule type" value="Genomic_DNA"/>
</dbReference>
<sequence length="386" mass="41212">MWIVIIRIDLINGRLASVVSSTASSLFLAVPSLPGGGGDPCGRSEPSLSATETHAGGGGGGLDARKPCCSSWLPLLPATTCGARSAGFLPRPDGDRFSGGSRAWRDGSRVVGADRGSSFTPREASAPRPVAASTSSPTRVSWRATPTPRRRRPPLVTAPGRETPPTPPATAASLVRVLLPQYEFGNPFVRILDTATKTRRRQRGNTEGMLNHREEVVDHVPRTELLVLDPNSRSAQQSQQRLHGVHTYGDETPGVDVLAPHARQGRRPRGRGRAAARRWCGSRGFWEPGVAARPGHARCGCCLRHRGEWGQRQSPAPPADRTAPMAPARAFKACLPCRCRAWHSAFPSPPPRVAFAASASSPGSRIALLLPPAHSHACPQNFFGSL</sequence>
<keyword evidence="3" id="KW-1185">Reference proteome</keyword>
<proteinExistence type="predicted"/>
<evidence type="ECO:0000256" key="1">
    <source>
        <dbReference type="SAM" id="MobiDB-lite"/>
    </source>
</evidence>
<gene>
    <name evidence="2" type="ORF">PVAP13_2KG587350</name>
</gene>
<protein>
    <submittedName>
        <fullName evidence="2">Uncharacterized protein</fullName>
    </submittedName>
</protein>
<dbReference type="Proteomes" id="UP000823388">
    <property type="component" value="Chromosome 2K"/>
</dbReference>
<name>A0A8T0WWK5_PANVG</name>
<evidence type="ECO:0000313" key="2">
    <source>
        <dbReference type="EMBL" id="KAG2647549.1"/>
    </source>
</evidence>
<comment type="caution">
    <text evidence="2">The sequence shown here is derived from an EMBL/GenBank/DDBJ whole genome shotgun (WGS) entry which is preliminary data.</text>
</comment>
<feature type="region of interest" description="Disordered" evidence="1">
    <location>
        <begin position="38"/>
        <end position="61"/>
    </location>
</feature>
<dbReference type="AlphaFoldDB" id="A0A8T0WWK5"/>